<dbReference type="EMBL" id="QPJY01000003">
    <property type="protein sequence ID" value="RCX31130.1"/>
    <property type="molecule type" value="Genomic_DNA"/>
</dbReference>
<reference evidence="1 2" key="1">
    <citation type="submission" date="2018-07" db="EMBL/GenBank/DDBJ databases">
        <title>Genomic Encyclopedia of Type Strains, Phase IV (KMG-IV): sequencing the most valuable type-strain genomes for metagenomic binning, comparative biology and taxonomic classification.</title>
        <authorList>
            <person name="Goeker M."/>
        </authorList>
    </citation>
    <scope>NUCLEOTIDE SEQUENCE [LARGE SCALE GENOMIC DNA]</scope>
    <source>
        <strain evidence="1 2">DSM 26407</strain>
    </source>
</reference>
<dbReference type="Pfam" id="PF12059">
    <property type="entry name" value="DUF3540"/>
    <property type="match status" value="1"/>
</dbReference>
<evidence type="ECO:0000313" key="1">
    <source>
        <dbReference type="EMBL" id="RCX31130.1"/>
    </source>
</evidence>
<dbReference type="Proteomes" id="UP000252707">
    <property type="component" value="Unassembled WGS sequence"/>
</dbReference>
<keyword evidence="2" id="KW-1185">Reference proteome</keyword>
<dbReference type="AlphaFoldDB" id="A0A369CAS1"/>
<proteinExistence type="predicted"/>
<gene>
    <name evidence="1" type="ORF">DFQ59_10394</name>
</gene>
<comment type="caution">
    <text evidence="1">The sequence shown here is derived from an EMBL/GenBank/DDBJ whole genome shotgun (WGS) entry which is preliminary data.</text>
</comment>
<dbReference type="OrthoDB" id="6119047at2"/>
<organism evidence="1 2">
    <name type="scientific">Thioalbus denitrificans</name>
    <dbReference type="NCBI Taxonomy" id="547122"/>
    <lineage>
        <taxon>Bacteria</taxon>
        <taxon>Pseudomonadati</taxon>
        <taxon>Pseudomonadota</taxon>
        <taxon>Gammaproteobacteria</taxon>
        <taxon>Chromatiales</taxon>
        <taxon>Ectothiorhodospiraceae</taxon>
        <taxon>Thioalbus</taxon>
    </lineage>
</organism>
<dbReference type="RefSeq" id="WP_114279318.1">
    <property type="nucleotide sequence ID" value="NZ_QPJY01000003.1"/>
</dbReference>
<evidence type="ECO:0000313" key="2">
    <source>
        <dbReference type="Proteomes" id="UP000252707"/>
    </source>
</evidence>
<sequence>METLPRELATSIVSVPVQAIGELTGLDTAGSATVRTEFGEFPARKAASCLLEPRTGDRVLVCGPTLESAWIIAVLERREPGPTRLAFEGDAELAVTGGSLSLRAEQALGLESDTLRLRAREGVALIDCCHWIGRECTALVGRLRLTGNLLETFVDRLTRFAKESLRSVEGMDQVRSGVVDYQAEQTMSLRGRELLATAEELVKVDGGQIHLG</sequence>
<accession>A0A369CAS1</accession>
<name>A0A369CAS1_9GAMM</name>
<protein>
    <submittedName>
        <fullName evidence="1">Uncharacterized protein DUF3540</fullName>
    </submittedName>
</protein>
<dbReference type="InterPro" id="IPR021927">
    <property type="entry name" value="DUF3540"/>
</dbReference>